<comment type="caution">
    <text evidence="12">The sequence shown here is derived from an EMBL/GenBank/DDBJ whole genome shotgun (WGS) entry which is preliminary data.</text>
</comment>
<keyword evidence="3 11" id="KW-0328">Glycosyltransferase</keyword>
<keyword evidence="6 11" id="KW-0735">Signal-anchor</keyword>
<dbReference type="AlphaFoldDB" id="A0A8J4T5V6"/>
<evidence type="ECO:0000256" key="5">
    <source>
        <dbReference type="ARBA" id="ARBA00022692"/>
    </source>
</evidence>
<dbReference type="Proteomes" id="UP000748531">
    <property type="component" value="Unassembled WGS sequence"/>
</dbReference>
<dbReference type="OrthoDB" id="115198at2759"/>
<evidence type="ECO:0000256" key="8">
    <source>
        <dbReference type="ARBA" id="ARBA00023034"/>
    </source>
</evidence>
<proteinExistence type="inferred from homology"/>
<dbReference type="EMBL" id="LUCH01003989">
    <property type="protein sequence ID" value="KAF5399508.1"/>
    <property type="molecule type" value="Genomic_DNA"/>
</dbReference>
<keyword evidence="7 11" id="KW-1133">Transmembrane helix</keyword>
<dbReference type="SUPFAM" id="SSF53448">
    <property type="entry name" value="Nucleotide-diphospho-sugar transferases"/>
    <property type="match status" value="1"/>
</dbReference>
<dbReference type="InterPro" id="IPR002659">
    <property type="entry name" value="Glyco_trans_31"/>
</dbReference>
<name>A0A8J4T5V6_9TREM</name>
<dbReference type="PANTHER" id="PTHR11214:SF314">
    <property type="entry name" value="HEXOSYLTRANSFERASE"/>
    <property type="match status" value="1"/>
</dbReference>
<evidence type="ECO:0000256" key="7">
    <source>
        <dbReference type="ARBA" id="ARBA00022989"/>
    </source>
</evidence>
<keyword evidence="4" id="KW-0808">Transferase</keyword>
<keyword evidence="8 11" id="KW-0333">Golgi apparatus</keyword>
<evidence type="ECO:0000256" key="3">
    <source>
        <dbReference type="ARBA" id="ARBA00022676"/>
    </source>
</evidence>
<dbReference type="FunFam" id="3.90.550.50:FF:000001">
    <property type="entry name" value="Hexosyltransferase"/>
    <property type="match status" value="1"/>
</dbReference>
<evidence type="ECO:0000256" key="6">
    <source>
        <dbReference type="ARBA" id="ARBA00022968"/>
    </source>
</evidence>
<evidence type="ECO:0000256" key="11">
    <source>
        <dbReference type="RuleBase" id="RU363063"/>
    </source>
</evidence>
<reference evidence="12" key="1">
    <citation type="submission" date="2019-05" db="EMBL/GenBank/DDBJ databases">
        <title>Annotation for the trematode Paragonimus heterotremus.</title>
        <authorList>
            <person name="Choi Y.-J."/>
        </authorList>
    </citation>
    <scope>NUCLEOTIDE SEQUENCE</scope>
    <source>
        <strain evidence="12">LC</strain>
    </source>
</reference>
<keyword evidence="13" id="KW-1185">Reference proteome</keyword>
<keyword evidence="10" id="KW-0325">Glycoprotein</keyword>
<gene>
    <name evidence="12" type="ORF">PHET_07210</name>
</gene>
<protein>
    <recommendedName>
        <fullName evidence="11">Hexosyltransferase</fullName>
        <ecNumber evidence="11">2.4.1.-</ecNumber>
    </recommendedName>
</protein>
<organism evidence="12 13">
    <name type="scientific">Paragonimus heterotremus</name>
    <dbReference type="NCBI Taxonomy" id="100268"/>
    <lineage>
        <taxon>Eukaryota</taxon>
        <taxon>Metazoa</taxon>
        <taxon>Spiralia</taxon>
        <taxon>Lophotrochozoa</taxon>
        <taxon>Platyhelminthes</taxon>
        <taxon>Trematoda</taxon>
        <taxon>Digenea</taxon>
        <taxon>Plagiorchiida</taxon>
        <taxon>Troglotremata</taxon>
        <taxon>Troglotrematidae</taxon>
        <taxon>Paragonimus</taxon>
    </lineage>
</organism>
<dbReference type="Pfam" id="PF01762">
    <property type="entry name" value="Galactosyl_T"/>
    <property type="match status" value="1"/>
</dbReference>
<keyword evidence="5 11" id="KW-0812">Transmembrane</keyword>
<evidence type="ECO:0000256" key="2">
    <source>
        <dbReference type="ARBA" id="ARBA00008661"/>
    </source>
</evidence>
<sequence>MKANEYSAFRRIQMHTRITRYLIRIIQKRPICRPYSPCVLSISGLFVLLYLWFIVGGRFYSYLEPSNVVDYSSLTSAIFQQRWKALSELNGAMFKSHGPILQTDCTAPSISDRGLFPLPFRAYHVVGTQMFAFPAQMDLLSRICLFRKGQSIRNGSVRDRDFPLIHNQSERCSASQTPVVDLLLLIRSAHIQWNRRDVIRKLWANKTCWTEMLVQHVFLLGTTPNRHQMDRIAREAKRHKDVIQQDFLDSYRNITYKFLLGLQWAIAFCPQAKWLLFIDDDFFVHPKLLSAFLGSLHPNFRYHLTLGSQHTNSEVIRDISKWGISKTLYAPDKYPNFVSGGSHLLGSELALELYIGSRFTDYFPLDDVFTGILLNKLLRTTLHSNNIIITFPKARYKLQTHRIMTLHGVPRPSQQRLLWWRFGMNQACEISSRPTV</sequence>
<evidence type="ECO:0000256" key="1">
    <source>
        <dbReference type="ARBA" id="ARBA00004323"/>
    </source>
</evidence>
<evidence type="ECO:0000256" key="9">
    <source>
        <dbReference type="ARBA" id="ARBA00023136"/>
    </source>
</evidence>
<dbReference type="EC" id="2.4.1.-" evidence="11"/>
<dbReference type="InterPro" id="IPR029044">
    <property type="entry name" value="Nucleotide-diphossugar_trans"/>
</dbReference>
<accession>A0A8J4T5V6</accession>
<dbReference type="GO" id="GO:0000139">
    <property type="term" value="C:Golgi membrane"/>
    <property type="evidence" value="ECO:0007669"/>
    <property type="project" value="UniProtKB-SubCell"/>
</dbReference>
<comment type="similarity">
    <text evidence="2 11">Belongs to the glycosyltransferase 31 family.</text>
</comment>
<feature type="transmembrane region" description="Helical" evidence="11">
    <location>
        <begin position="34"/>
        <end position="55"/>
    </location>
</feature>
<dbReference type="PANTHER" id="PTHR11214">
    <property type="entry name" value="BETA-1,3-N-ACETYLGLUCOSAMINYLTRANSFERASE"/>
    <property type="match status" value="1"/>
</dbReference>
<evidence type="ECO:0000313" key="13">
    <source>
        <dbReference type="Proteomes" id="UP000748531"/>
    </source>
</evidence>
<evidence type="ECO:0000256" key="10">
    <source>
        <dbReference type="ARBA" id="ARBA00023180"/>
    </source>
</evidence>
<evidence type="ECO:0000313" key="12">
    <source>
        <dbReference type="EMBL" id="KAF5399508.1"/>
    </source>
</evidence>
<keyword evidence="9 11" id="KW-0472">Membrane</keyword>
<dbReference type="GO" id="GO:0006493">
    <property type="term" value="P:protein O-linked glycosylation"/>
    <property type="evidence" value="ECO:0007669"/>
    <property type="project" value="TreeGrafter"/>
</dbReference>
<dbReference type="Gene3D" id="3.90.550.50">
    <property type="match status" value="1"/>
</dbReference>
<comment type="subcellular location">
    <subcellularLocation>
        <location evidence="1 11">Golgi apparatus membrane</location>
        <topology evidence="1 11">Single-pass type II membrane protein</topology>
    </subcellularLocation>
</comment>
<evidence type="ECO:0000256" key="4">
    <source>
        <dbReference type="ARBA" id="ARBA00022679"/>
    </source>
</evidence>
<dbReference type="GO" id="GO:0016758">
    <property type="term" value="F:hexosyltransferase activity"/>
    <property type="evidence" value="ECO:0007669"/>
    <property type="project" value="InterPro"/>
</dbReference>